<dbReference type="PANTHER" id="PTHR21310:SF58">
    <property type="entry name" value="AMINOGLYCOSIDE PHOSPHOTRANSFERASE DOMAIN-CONTAINING PROTEIN"/>
    <property type="match status" value="1"/>
</dbReference>
<dbReference type="InterPro" id="IPR002575">
    <property type="entry name" value="Aminoglycoside_PTrfase"/>
</dbReference>
<dbReference type="PANTHER" id="PTHR21310">
    <property type="entry name" value="AMINOGLYCOSIDE PHOSPHOTRANSFERASE-RELATED-RELATED"/>
    <property type="match status" value="1"/>
</dbReference>
<dbReference type="InterPro" id="IPR011009">
    <property type="entry name" value="Kinase-like_dom_sf"/>
</dbReference>
<evidence type="ECO:0000259" key="1">
    <source>
        <dbReference type="Pfam" id="PF01636"/>
    </source>
</evidence>
<reference evidence="2 3" key="1">
    <citation type="submission" date="2014-04" db="EMBL/GenBank/DDBJ databases">
        <authorList>
            <consortium name="DOE Joint Genome Institute"/>
            <person name="Kuo A."/>
            <person name="Tarkka M."/>
            <person name="Buscot F."/>
            <person name="Kohler A."/>
            <person name="Nagy L.G."/>
            <person name="Floudas D."/>
            <person name="Copeland A."/>
            <person name="Barry K.W."/>
            <person name="Cichocki N."/>
            <person name="Veneault-Fourrey C."/>
            <person name="LaButti K."/>
            <person name="Lindquist E.A."/>
            <person name="Lipzen A."/>
            <person name="Lundell T."/>
            <person name="Morin E."/>
            <person name="Murat C."/>
            <person name="Sun H."/>
            <person name="Tunlid A."/>
            <person name="Henrissat B."/>
            <person name="Grigoriev I.V."/>
            <person name="Hibbett D.S."/>
            <person name="Martin F."/>
            <person name="Nordberg H.P."/>
            <person name="Cantor M.N."/>
            <person name="Hua S.X."/>
        </authorList>
    </citation>
    <scope>NUCLEOTIDE SEQUENCE [LARGE SCALE GENOMIC DNA]</scope>
    <source>
        <strain evidence="2 3">F 1598</strain>
    </source>
</reference>
<dbReference type="OrthoDB" id="8300194at2759"/>
<name>A0A0C3F764_PILCF</name>
<dbReference type="Gene3D" id="3.90.1200.10">
    <property type="match status" value="1"/>
</dbReference>
<accession>A0A0C3F764</accession>
<organism evidence="2 3">
    <name type="scientific">Piloderma croceum (strain F 1598)</name>
    <dbReference type="NCBI Taxonomy" id="765440"/>
    <lineage>
        <taxon>Eukaryota</taxon>
        <taxon>Fungi</taxon>
        <taxon>Dikarya</taxon>
        <taxon>Basidiomycota</taxon>
        <taxon>Agaricomycotina</taxon>
        <taxon>Agaricomycetes</taxon>
        <taxon>Agaricomycetidae</taxon>
        <taxon>Atheliales</taxon>
        <taxon>Atheliaceae</taxon>
        <taxon>Piloderma</taxon>
    </lineage>
</organism>
<dbReference type="Pfam" id="PF01636">
    <property type="entry name" value="APH"/>
    <property type="match status" value="1"/>
</dbReference>
<evidence type="ECO:0000313" key="3">
    <source>
        <dbReference type="Proteomes" id="UP000054166"/>
    </source>
</evidence>
<dbReference type="InParanoid" id="A0A0C3F764"/>
<gene>
    <name evidence="2" type="ORF">PILCRDRAFT_525408</name>
</gene>
<keyword evidence="3" id="KW-1185">Reference proteome</keyword>
<sequence length="167" mass="19018">MDYINASELTYAAKTLSPEQQEGICSQLKQYIAQMRALKPSNPRVEAADGSGLFVIRLTSNPFPSFASVEEFHARLGHEFILTSPNHRHMWSHFEVVSQRRYHTTFTHSDIAPRNILIKDGKIAAIVDWKSAGWYPAHSQSLALYFIRHLLGRIGTYFLTKIVCLVK</sequence>
<feature type="domain" description="Aminoglycoside phosphotransferase" evidence="1">
    <location>
        <begin position="14"/>
        <end position="138"/>
    </location>
</feature>
<dbReference type="EMBL" id="KN833003">
    <property type="protein sequence ID" value="KIM80520.1"/>
    <property type="molecule type" value="Genomic_DNA"/>
</dbReference>
<reference evidence="3" key="2">
    <citation type="submission" date="2015-01" db="EMBL/GenBank/DDBJ databases">
        <title>Evolutionary Origins and Diversification of the Mycorrhizal Mutualists.</title>
        <authorList>
            <consortium name="DOE Joint Genome Institute"/>
            <consortium name="Mycorrhizal Genomics Consortium"/>
            <person name="Kohler A."/>
            <person name="Kuo A."/>
            <person name="Nagy L.G."/>
            <person name="Floudas D."/>
            <person name="Copeland A."/>
            <person name="Barry K.W."/>
            <person name="Cichocki N."/>
            <person name="Veneault-Fourrey C."/>
            <person name="LaButti K."/>
            <person name="Lindquist E.A."/>
            <person name="Lipzen A."/>
            <person name="Lundell T."/>
            <person name="Morin E."/>
            <person name="Murat C."/>
            <person name="Riley R."/>
            <person name="Ohm R."/>
            <person name="Sun H."/>
            <person name="Tunlid A."/>
            <person name="Henrissat B."/>
            <person name="Grigoriev I.V."/>
            <person name="Hibbett D.S."/>
            <person name="Martin F."/>
        </authorList>
    </citation>
    <scope>NUCLEOTIDE SEQUENCE [LARGE SCALE GENOMIC DNA]</scope>
    <source>
        <strain evidence="3">F 1598</strain>
    </source>
</reference>
<dbReference type="SUPFAM" id="SSF56112">
    <property type="entry name" value="Protein kinase-like (PK-like)"/>
    <property type="match status" value="1"/>
</dbReference>
<protein>
    <recommendedName>
        <fullName evidence="1">Aminoglycoside phosphotransferase domain-containing protein</fullName>
    </recommendedName>
</protein>
<dbReference type="STRING" id="765440.A0A0C3F764"/>
<dbReference type="AlphaFoldDB" id="A0A0C3F764"/>
<dbReference type="Proteomes" id="UP000054166">
    <property type="component" value="Unassembled WGS sequence"/>
</dbReference>
<proteinExistence type="predicted"/>
<evidence type="ECO:0000313" key="2">
    <source>
        <dbReference type="EMBL" id="KIM80520.1"/>
    </source>
</evidence>
<dbReference type="HOGENOM" id="CLU_021768_8_2_1"/>
<dbReference type="InterPro" id="IPR051678">
    <property type="entry name" value="AGP_Transferase"/>
</dbReference>